<keyword evidence="1" id="KW-0472">Membrane</keyword>
<feature type="transmembrane region" description="Helical" evidence="1">
    <location>
        <begin position="98"/>
        <end position="116"/>
    </location>
</feature>
<feature type="transmembrane region" description="Helical" evidence="1">
    <location>
        <begin position="71"/>
        <end position="89"/>
    </location>
</feature>
<feature type="transmembrane region" description="Helical" evidence="1">
    <location>
        <begin position="6"/>
        <end position="26"/>
    </location>
</feature>
<dbReference type="AlphaFoldDB" id="A0A317ZFW1"/>
<evidence type="ECO:0000313" key="2">
    <source>
        <dbReference type="EMBL" id="PXA04290.1"/>
    </source>
</evidence>
<dbReference type="Proteomes" id="UP000247099">
    <property type="component" value="Unassembled WGS sequence"/>
</dbReference>
<dbReference type="RefSeq" id="WP_110130743.1">
    <property type="nucleotide sequence ID" value="NZ_QHJQ01000004.1"/>
</dbReference>
<reference evidence="2 3" key="1">
    <citation type="submission" date="2018-05" db="EMBL/GenBank/DDBJ databases">
        <title>Coraliomargarita sinensis sp. nov., isolated from a marine solar saltern.</title>
        <authorList>
            <person name="Zhou L.Y."/>
        </authorList>
    </citation>
    <scope>NUCLEOTIDE SEQUENCE [LARGE SCALE GENOMIC DNA]</scope>
    <source>
        <strain evidence="2 3">WN38</strain>
    </source>
</reference>
<accession>A0A317ZFW1</accession>
<keyword evidence="1" id="KW-1133">Transmembrane helix</keyword>
<keyword evidence="3" id="KW-1185">Reference proteome</keyword>
<evidence type="ECO:0008006" key="4">
    <source>
        <dbReference type="Google" id="ProtNLM"/>
    </source>
</evidence>
<name>A0A317ZFW1_9BACT</name>
<keyword evidence="1" id="KW-0812">Transmembrane</keyword>
<feature type="transmembrane region" description="Helical" evidence="1">
    <location>
        <begin position="47"/>
        <end position="65"/>
    </location>
</feature>
<sequence>MPPYIYHILHLTGLVMLFLGYGALLGRSLAGSDDARVKKLGSITSGIGLLLIFVAGFALISKMGYSFTTPWIIVKLVIWFALGGLIAVINRKPASAPLIWWLLVVLGLIAAIMVYARPFSG</sequence>
<organism evidence="2 3">
    <name type="scientific">Coraliomargarita sinensis</name>
    <dbReference type="NCBI Taxonomy" id="2174842"/>
    <lineage>
        <taxon>Bacteria</taxon>
        <taxon>Pseudomonadati</taxon>
        <taxon>Verrucomicrobiota</taxon>
        <taxon>Opitutia</taxon>
        <taxon>Puniceicoccales</taxon>
        <taxon>Coraliomargaritaceae</taxon>
        <taxon>Coraliomargarita</taxon>
    </lineage>
</organism>
<dbReference type="EMBL" id="QHJQ01000004">
    <property type="protein sequence ID" value="PXA04290.1"/>
    <property type="molecule type" value="Genomic_DNA"/>
</dbReference>
<gene>
    <name evidence="2" type="ORF">DDZ13_07085</name>
</gene>
<proteinExistence type="predicted"/>
<dbReference type="InParanoid" id="A0A317ZFW1"/>
<dbReference type="OrthoDB" id="5517151at2"/>
<comment type="caution">
    <text evidence="2">The sequence shown here is derived from an EMBL/GenBank/DDBJ whole genome shotgun (WGS) entry which is preliminary data.</text>
</comment>
<evidence type="ECO:0000313" key="3">
    <source>
        <dbReference type="Proteomes" id="UP000247099"/>
    </source>
</evidence>
<protein>
    <recommendedName>
        <fullName evidence="4">Invasion protein</fullName>
    </recommendedName>
</protein>
<evidence type="ECO:0000256" key="1">
    <source>
        <dbReference type="SAM" id="Phobius"/>
    </source>
</evidence>